<feature type="transmembrane region" description="Helical" evidence="1">
    <location>
        <begin position="6"/>
        <end position="27"/>
    </location>
</feature>
<reference evidence="3 4" key="1">
    <citation type="journal article" date="2010" name="J. Bacteriol.">
        <title>Genome sequences of Pelagibaca bermudensis HTCC2601T and Maritimibacter alkaliphilus HTCC2654T, the type strains of two marine Roseobacter genera.</title>
        <authorList>
            <person name="Thrash J.C."/>
            <person name="Cho J.C."/>
            <person name="Ferriera S."/>
            <person name="Johnson J."/>
            <person name="Vergin K.L."/>
            <person name="Giovannoni S.J."/>
        </authorList>
    </citation>
    <scope>NUCLEOTIDE SEQUENCE [LARGE SCALE GENOMIC DNA]</scope>
    <source>
        <strain evidence="3 4">HTCC2654</strain>
    </source>
</reference>
<dbReference type="RefSeq" id="WP_008333712.1">
    <property type="nucleotide sequence ID" value="NZ_CH902578.1"/>
</dbReference>
<feature type="transmembrane region" description="Helical" evidence="1">
    <location>
        <begin position="39"/>
        <end position="63"/>
    </location>
</feature>
<accession>A3VBL6</accession>
<comment type="caution">
    <text evidence="3">The sequence shown here is derived from an EMBL/GenBank/DDBJ whole genome shotgun (WGS) entry which is preliminary data.</text>
</comment>
<evidence type="ECO:0000256" key="1">
    <source>
        <dbReference type="SAM" id="Phobius"/>
    </source>
</evidence>
<dbReference type="PANTHER" id="PTHR24567:SF68">
    <property type="entry name" value="DNA-BINDING TRANSCRIPTIONAL DUAL REGULATOR CRP"/>
    <property type="match status" value="1"/>
</dbReference>
<protein>
    <submittedName>
        <fullName evidence="3">Possible cyclic nucleotide-binding domain protein</fullName>
    </submittedName>
</protein>
<dbReference type="AlphaFoldDB" id="A3VBL6"/>
<dbReference type="PROSITE" id="PS50042">
    <property type="entry name" value="CNMP_BINDING_3"/>
    <property type="match status" value="1"/>
</dbReference>
<dbReference type="InterPro" id="IPR018490">
    <property type="entry name" value="cNMP-bd_dom_sf"/>
</dbReference>
<dbReference type="STRING" id="314271.RB2654_16806"/>
<dbReference type="InterPro" id="IPR018488">
    <property type="entry name" value="cNMP-bd_CS"/>
</dbReference>
<dbReference type="Proteomes" id="UP000002931">
    <property type="component" value="Unassembled WGS sequence"/>
</dbReference>
<dbReference type="Gene3D" id="2.60.120.10">
    <property type="entry name" value="Jelly Rolls"/>
    <property type="match status" value="1"/>
</dbReference>
<keyword evidence="1" id="KW-0472">Membrane</keyword>
<dbReference type="InterPro" id="IPR014710">
    <property type="entry name" value="RmlC-like_jellyroll"/>
</dbReference>
<dbReference type="InterPro" id="IPR000595">
    <property type="entry name" value="cNMP-bd_dom"/>
</dbReference>
<gene>
    <name evidence="3" type="ORF">RB2654_16806</name>
</gene>
<name>A3VBL6_9RHOB</name>
<dbReference type="CDD" id="cd00038">
    <property type="entry name" value="CAP_ED"/>
    <property type="match status" value="1"/>
</dbReference>
<dbReference type="EMBL" id="AAMT01000002">
    <property type="protein sequence ID" value="EAQ14349.1"/>
    <property type="molecule type" value="Genomic_DNA"/>
</dbReference>
<evidence type="ECO:0000313" key="4">
    <source>
        <dbReference type="Proteomes" id="UP000002931"/>
    </source>
</evidence>
<dbReference type="PROSITE" id="PS00889">
    <property type="entry name" value="CNMP_BINDING_2"/>
    <property type="match status" value="1"/>
</dbReference>
<dbReference type="GO" id="GO:0005829">
    <property type="term" value="C:cytosol"/>
    <property type="evidence" value="ECO:0007669"/>
    <property type="project" value="TreeGrafter"/>
</dbReference>
<dbReference type="SMART" id="SM00100">
    <property type="entry name" value="cNMP"/>
    <property type="match status" value="1"/>
</dbReference>
<feature type="domain" description="Cyclic nucleotide-binding" evidence="2">
    <location>
        <begin position="90"/>
        <end position="174"/>
    </location>
</feature>
<keyword evidence="4" id="KW-1185">Reference proteome</keyword>
<dbReference type="eggNOG" id="COG0664">
    <property type="taxonomic scope" value="Bacteria"/>
</dbReference>
<proteinExistence type="predicted"/>
<keyword evidence="1" id="KW-1133">Transmembrane helix</keyword>
<evidence type="ECO:0000313" key="3">
    <source>
        <dbReference type="EMBL" id="EAQ14349.1"/>
    </source>
</evidence>
<evidence type="ECO:0000259" key="2">
    <source>
        <dbReference type="PROSITE" id="PS50042"/>
    </source>
</evidence>
<dbReference type="Pfam" id="PF00027">
    <property type="entry name" value="cNMP_binding"/>
    <property type="match status" value="1"/>
</dbReference>
<dbReference type="PANTHER" id="PTHR24567">
    <property type="entry name" value="CRP FAMILY TRANSCRIPTIONAL REGULATORY PROTEIN"/>
    <property type="match status" value="1"/>
</dbReference>
<dbReference type="GO" id="GO:0003700">
    <property type="term" value="F:DNA-binding transcription factor activity"/>
    <property type="evidence" value="ECO:0007669"/>
    <property type="project" value="TreeGrafter"/>
</dbReference>
<sequence>MSELPWIDIASYVASSLVFVAFFMKAILPLRLMAIASNVAFIVYALGAGLVPILVLHLCLLPLNAWRILQHMAVVRRVRDAATGAPDIRKILPLMQMQTYGAGDVIFRKGDPGRSLRYLAEGRVRFDEVGVEIGEGTVFGEIALFLDTQSRTATATCLTDCTVYRLSKEKVIELTVLDPGFGLFLTRMVAERLQQNVEATRSA</sequence>
<keyword evidence="1" id="KW-0812">Transmembrane</keyword>
<dbReference type="SUPFAM" id="SSF51206">
    <property type="entry name" value="cAMP-binding domain-like"/>
    <property type="match status" value="1"/>
</dbReference>
<dbReference type="InterPro" id="IPR050397">
    <property type="entry name" value="Env_Response_Regulators"/>
</dbReference>
<organism evidence="3 4">
    <name type="scientific">Maritimibacter alkaliphilus HTCC2654</name>
    <dbReference type="NCBI Taxonomy" id="314271"/>
    <lineage>
        <taxon>Bacteria</taxon>
        <taxon>Pseudomonadati</taxon>
        <taxon>Pseudomonadota</taxon>
        <taxon>Alphaproteobacteria</taxon>
        <taxon>Rhodobacterales</taxon>
        <taxon>Roseobacteraceae</taxon>
        <taxon>Maritimibacter</taxon>
    </lineage>
</organism>
<dbReference type="OrthoDB" id="9786503at2"/>
<dbReference type="HOGENOM" id="CLU_088220_0_0_5"/>